<reference evidence="2" key="1">
    <citation type="submission" date="2022-11" db="EMBL/GenBank/DDBJ databases">
        <title>Minimal conservation of predation-associated metabolite biosynthetic gene clusters underscores biosynthetic potential of Myxococcota including descriptions for ten novel species: Archangium lansinium sp. nov., Myxococcus landrumus sp. nov., Nannocystis bai.</title>
        <authorList>
            <person name="Ahearne A."/>
            <person name="Stevens C."/>
            <person name="Dowd S."/>
        </authorList>
    </citation>
    <scope>NUCLEOTIDE SEQUENCE</scope>
    <source>
        <strain evidence="2">Fl3</strain>
    </source>
</reference>
<dbReference type="EMBL" id="CP114040">
    <property type="protein sequence ID" value="WAS97001.1"/>
    <property type="molecule type" value="Genomic_DNA"/>
</dbReference>
<dbReference type="Proteomes" id="UP001164459">
    <property type="component" value="Chromosome"/>
</dbReference>
<evidence type="ECO:0000313" key="2">
    <source>
        <dbReference type="EMBL" id="WAS97001.1"/>
    </source>
</evidence>
<accession>A0ABY7HCH8</accession>
<gene>
    <name evidence="2" type="ORF">O0S08_12705</name>
</gene>
<organism evidence="2 3">
    <name type="scientific">Nannocystis punicea</name>
    <dbReference type="NCBI Taxonomy" id="2995304"/>
    <lineage>
        <taxon>Bacteria</taxon>
        <taxon>Pseudomonadati</taxon>
        <taxon>Myxococcota</taxon>
        <taxon>Polyangia</taxon>
        <taxon>Nannocystales</taxon>
        <taxon>Nannocystaceae</taxon>
        <taxon>Nannocystis</taxon>
    </lineage>
</organism>
<keyword evidence="3" id="KW-1185">Reference proteome</keyword>
<feature type="compositionally biased region" description="Low complexity" evidence="1">
    <location>
        <begin position="73"/>
        <end position="144"/>
    </location>
</feature>
<sequence length="412" mass="43254">MKELPMNRSAWALAVLLVGCGDNGGVTSAVTDSATGTNTDGTTTATTDSTNGASMSATEEPTVGTMGQTESQGTSEGTTMTPPTSTTTESMTGTTTMGVDTLTTTEPDTTTTTTTTDTTTTTTGETTTSTSTTDTSSTTDDSTTGVVPGPCDCPDIEVPLDDGIFVLSDNSELWKYYPESNSFTMLGGFNCGGMTNTFSMAVDRLGFAWVMFGDPVGEIWKIDVTNPGNCIDPGYNPNQQGIGYFGMAFVSNSQFDQCDRMFGNSFDGGFLGFTEGPNFGDFLSVDPDSLLIDIISPSDFNGAEMTGTGDGRVFSFGGVPSKLIERDKVSGAVLDIFPLQNLPLTNGFAFAFFGGDFYFFTESANPTFSKVTHLDYDDSDMDGQQQLTTINNAAPIRIVGAGVSTCAPFAPM</sequence>
<evidence type="ECO:0000313" key="3">
    <source>
        <dbReference type="Proteomes" id="UP001164459"/>
    </source>
</evidence>
<evidence type="ECO:0000256" key="1">
    <source>
        <dbReference type="SAM" id="MobiDB-lite"/>
    </source>
</evidence>
<proteinExistence type="predicted"/>
<feature type="compositionally biased region" description="Polar residues" evidence="1">
    <location>
        <begin position="55"/>
        <end position="72"/>
    </location>
</feature>
<protein>
    <submittedName>
        <fullName evidence="2">Uncharacterized protein</fullName>
    </submittedName>
</protein>
<feature type="region of interest" description="Disordered" evidence="1">
    <location>
        <begin position="31"/>
        <end position="148"/>
    </location>
</feature>
<name>A0ABY7HCH8_9BACT</name>
<feature type="compositionally biased region" description="Low complexity" evidence="1">
    <location>
        <begin position="31"/>
        <end position="54"/>
    </location>
</feature>
<dbReference type="PROSITE" id="PS51257">
    <property type="entry name" value="PROKAR_LIPOPROTEIN"/>
    <property type="match status" value="1"/>
</dbReference>
<dbReference type="RefSeq" id="WP_269039365.1">
    <property type="nucleotide sequence ID" value="NZ_CP114040.1"/>
</dbReference>